<evidence type="ECO:0000313" key="2">
    <source>
        <dbReference type="Proteomes" id="UP000821865"/>
    </source>
</evidence>
<comment type="caution">
    <text evidence="1">The sequence shown here is derived from an EMBL/GenBank/DDBJ whole genome shotgun (WGS) entry which is preliminary data.</text>
</comment>
<reference evidence="1" key="1">
    <citation type="submission" date="2020-05" db="EMBL/GenBank/DDBJ databases">
        <title>Large-scale comparative analyses of tick genomes elucidate their genetic diversity and vector capacities.</title>
        <authorList>
            <person name="Jia N."/>
            <person name="Wang J."/>
            <person name="Shi W."/>
            <person name="Du L."/>
            <person name="Sun Y."/>
            <person name="Zhan W."/>
            <person name="Jiang J."/>
            <person name="Wang Q."/>
            <person name="Zhang B."/>
            <person name="Ji P."/>
            <person name="Sakyi L.B."/>
            <person name="Cui X."/>
            <person name="Yuan T."/>
            <person name="Jiang B."/>
            <person name="Yang W."/>
            <person name="Lam T.T.-Y."/>
            <person name="Chang Q."/>
            <person name="Ding S."/>
            <person name="Wang X."/>
            <person name="Zhu J."/>
            <person name="Ruan X."/>
            <person name="Zhao L."/>
            <person name="Wei J."/>
            <person name="Que T."/>
            <person name="Du C."/>
            <person name="Cheng J."/>
            <person name="Dai P."/>
            <person name="Han X."/>
            <person name="Huang E."/>
            <person name="Gao Y."/>
            <person name="Liu J."/>
            <person name="Shao H."/>
            <person name="Ye R."/>
            <person name="Li L."/>
            <person name="Wei W."/>
            <person name="Wang X."/>
            <person name="Wang C."/>
            <person name="Yang T."/>
            <person name="Huo Q."/>
            <person name="Li W."/>
            <person name="Guo W."/>
            <person name="Chen H."/>
            <person name="Zhou L."/>
            <person name="Ni X."/>
            <person name="Tian J."/>
            <person name="Zhou Y."/>
            <person name="Sheng Y."/>
            <person name="Liu T."/>
            <person name="Pan Y."/>
            <person name="Xia L."/>
            <person name="Li J."/>
            <person name="Zhao F."/>
            <person name="Cao W."/>
        </authorList>
    </citation>
    <scope>NUCLEOTIDE SEQUENCE</scope>
    <source>
        <strain evidence="1">Dsil-2018</strain>
    </source>
</reference>
<keyword evidence="2" id="KW-1185">Reference proteome</keyword>
<accession>A0ACB8CC06</accession>
<evidence type="ECO:0000313" key="1">
    <source>
        <dbReference type="EMBL" id="KAH7938473.1"/>
    </source>
</evidence>
<dbReference type="Proteomes" id="UP000821865">
    <property type="component" value="Chromosome 8"/>
</dbReference>
<organism evidence="1 2">
    <name type="scientific">Dermacentor silvarum</name>
    <name type="common">Tick</name>
    <dbReference type="NCBI Taxonomy" id="543639"/>
    <lineage>
        <taxon>Eukaryota</taxon>
        <taxon>Metazoa</taxon>
        <taxon>Ecdysozoa</taxon>
        <taxon>Arthropoda</taxon>
        <taxon>Chelicerata</taxon>
        <taxon>Arachnida</taxon>
        <taxon>Acari</taxon>
        <taxon>Parasitiformes</taxon>
        <taxon>Ixodida</taxon>
        <taxon>Ixodoidea</taxon>
        <taxon>Ixodidae</taxon>
        <taxon>Rhipicephalinae</taxon>
        <taxon>Dermacentor</taxon>
    </lineage>
</organism>
<dbReference type="EMBL" id="CM023477">
    <property type="protein sequence ID" value="KAH7938473.1"/>
    <property type="molecule type" value="Genomic_DNA"/>
</dbReference>
<protein>
    <submittedName>
        <fullName evidence="1">Uncharacterized protein</fullName>
    </submittedName>
</protein>
<gene>
    <name evidence="1" type="ORF">HPB49_024064</name>
</gene>
<sequence>MQEAIRTTELCHSPAGLKCSSRKSELIFYRPSKPGRKPKGWGRDNRRHIVLFDMNGTYTRSLTKGEASPARRLFLPRLLRIPQKLPSAIQASAFLSLGGDMLSRMEVVDRSDDDIRQEMEDDNGWKVFRYERRAKEGAKRAMPSTSPSRLPKDHADKYQSMKTIKFKGKEYEVAAYETAPDVTAKIVIRGVPVEVSPRDITAAIITPRNRTAIAAKRLGNTTTVIILFEGYKVRSYVNYGAVFPRCSLYRKQVEFCKQCNRLGHRSDVCPKPEDKLCAGCSKTNPDQDHTCQPRCQLCGMDHHTAVKTCKAKFKKPYIVKHRQWLRQEQAFKQQEEQQQQLRFADGPTERKRSRATPWDT</sequence>
<proteinExistence type="predicted"/>
<name>A0ACB8CC06_DERSI</name>